<dbReference type="Proteomes" id="UP000662747">
    <property type="component" value="Chromosome"/>
</dbReference>
<sequence length="261" mass="27752">MAAGGVTQGYVEWAPPAGLAEAVDAFWRFTAPPLGAAPSSHRVLPDGCSDLIFSFRGTHGQTWLDAPELTVVGPMERFALVPLEPGAVSFGVRLKPGWALPLLGVSPREVCGLNVPVADCAPDFTELLRRLEDSASPARALALFQETFVRRASLHAGPPPRAARALHWIQSSGGQVRMSELARTLGVSERTLHRDVLDEAGVAPKLLARVLRFQRAVKLLRSGAEADVASVALTCGYSDQAHLSREVRELAGVTPGALLTG</sequence>
<protein>
    <submittedName>
        <fullName evidence="5">Helix-turn-helix transcriptional regulator</fullName>
    </submittedName>
</protein>
<accession>A0ABX7NUA4</accession>
<gene>
    <name evidence="5" type="ORF">JY651_38055</name>
</gene>
<dbReference type="InterPro" id="IPR046532">
    <property type="entry name" value="DUF6597"/>
</dbReference>
<keyword evidence="1" id="KW-0805">Transcription regulation</keyword>
<dbReference type="InterPro" id="IPR050204">
    <property type="entry name" value="AraC_XylS_family_regulators"/>
</dbReference>
<evidence type="ECO:0000256" key="2">
    <source>
        <dbReference type="ARBA" id="ARBA00023125"/>
    </source>
</evidence>
<evidence type="ECO:0000259" key="4">
    <source>
        <dbReference type="PROSITE" id="PS01124"/>
    </source>
</evidence>
<keyword evidence="2" id="KW-0238">DNA-binding</keyword>
<dbReference type="Gene3D" id="1.10.10.60">
    <property type="entry name" value="Homeodomain-like"/>
    <property type="match status" value="1"/>
</dbReference>
<evidence type="ECO:0000313" key="6">
    <source>
        <dbReference type="Proteomes" id="UP000662747"/>
    </source>
</evidence>
<dbReference type="SMART" id="SM00342">
    <property type="entry name" value="HTH_ARAC"/>
    <property type="match status" value="1"/>
</dbReference>
<evidence type="ECO:0000256" key="3">
    <source>
        <dbReference type="ARBA" id="ARBA00023163"/>
    </source>
</evidence>
<dbReference type="EMBL" id="CP071090">
    <property type="protein sequence ID" value="QSQ20971.1"/>
    <property type="molecule type" value="Genomic_DNA"/>
</dbReference>
<dbReference type="Pfam" id="PF20240">
    <property type="entry name" value="DUF6597"/>
    <property type="match status" value="1"/>
</dbReference>
<dbReference type="SUPFAM" id="SSF46689">
    <property type="entry name" value="Homeodomain-like"/>
    <property type="match status" value="1"/>
</dbReference>
<reference evidence="5 6" key="1">
    <citation type="submission" date="2021-02" db="EMBL/GenBank/DDBJ databases">
        <title>De Novo genome assembly of isolated myxobacteria.</title>
        <authorList>
            <person name="Stevens D.C."/>
        </authorList>
    </citation>
    <scope>NUCLEOTIDE SEQUENCE [LARGE SCALE GENOMIC DNA]</scope>
    <source>
        <strain evidence="6">SCPEA02</strain>
    </source>
</reference>
<dbReference type="PROSITE" id="PS01124">
    <property type="entry name" value="HTH_ARAC_FAMILY_2"/>
    <property type="match status" value="1"/>
</dbReference>
<dbReference type="RefSeq" id="WP_206722550.1">
    <property type="nucleotide sequence ID" value="NZ_CP071090.1"/>
</dbReference>
<name>A0ABX7NUA4_9BACT</name>
<proteinExistence type="predicted"/>
<dbReference type="Pfam" id="PF12833">
    <property type="entry name" value="HTH_18"/>
    <property type="match status" value="1"/>
</dbReference>
<organism evidence="5 6">
    <name type="scientific">Pyxidicoccus parkwayensis</name>
    <dbReference type="NCBI Taxonomy" id="2813578"/>
    <lineage>
        <taxon>Bacteria</taxon>
        <taxon>Pseudomonadati</taxon>
        <taxon>Myxococcota</taxon>
        <taxon>Myxococcia</taxon>
        <taxon>Myxococcales</taxon>
        <taxon>Cystobacterineae</taxon>
        <taxon>Myxococcaceae</taxon>
        <taxon>Pyxidicoccus</taxon>
    </lineage>
</organism>
<evidence type="ECO:0000313" key="5">
    <source>
        <dbReference type="EMBL" id="QSQ20971.1"/>
    </source>
</evidence>
<dbReference type="PANTHER" id="PTHR46796">
    <property type="entry name" value="HTH-TYPE TRANSCRIPTIONAL ACTIVATOR RHAS-RELATED"/>
    <property type="match status" value="1"/>
</dbReference>
<dbReference type="PANTHER" id="PTHR46796:SF15">
    <property type="entry name" value="BLL1074 PROTEIN"/>
    <property type="match status" value="1"/>
</dbReference>
<evidence type="ECO:0000256" key="1">
    <source>
        <dbReference type="ARBA" id="ARBA00023015"/>
    </source>
</evidence>
<feature type="domain" description="HTH araC/xylS-type" evidence="4">
    <location>
        <begin position="163"/>
        <end position="261"/>
    </location>
</feature>
<dbReference type="InterPro" id="IPR018060">
    <property type="entry name" value="HTH_AraC"/>
</dbReference>
<dbReference type="InterPro" id="IPR009057">
    <property type="entry name" value="Homeodomain-like_sf"/>
</dbReference>
<keyword evidence="3" id="KW-0804">Transcription</keyword>
<keyword evidence="6" id="KW-1185">Reference proteome</keyword>